<comment type="pathway">
    <text evidence="2 9">Cofactor biosynthesis; biotin biosynthesis.</text>
</comment>
<feature type="binding site" evidence="9">
    <location>
        <position position="22"/>
    </location>
    <ligand>
        <name>substrate</name>
    </ligand>
</feature>
<evidence type="ECO:0000256" key="10">
    <source>
        <dbReference type="PIRSR" id="PIRSR604723-51"/>
    </source>
</evidence>
<dbReference type="Pfam" id="PF00155">
    <property type="entry name" value="Aminotran_1_2"/>
    <property type="match status" value="1"/>
</dbReference>
<dbReference type="GO" id="GO:0008710">
    <property type="term" value="F:8-amino-7-oxononanoate synthase activity"/>
    <property type="evidence" value="ECO:0007669"/>
    <property type="project" value="UniProtKB-UniRule"/>
</dbReference>
<evidence type="ECO:0000256" key="4">
    <source>
        <dbReference type="ARBA" id="ARBA00011738"/>
    </source>
</evidence>
<reference evidence="14" key="1">
    <citation type="submission" date="2016-10" db="EMBL/GenBank/DDBJ databases">
        <authorList>
            <person name="Varghese N."/>
            <person name="Submissions S."/>
        </authorList>
    </citation>
    <scope>NUCLEOTIDE SEQUENCE [LARGE SCALE GENOMIC DNA]</scope>
    <source>
        <strain evidence="14">DSM 23439</strain>
    </source>
</reference>
<dbReference type="EMBL" id="FOLY01000008">
    <property type="protein sequence ID" value="SFC88454.1"/>
    <property type="molecule type" value="Genomic_DNA"/>
</dbReference>
<gene>
    <name evidence="9" type="primary">bioF</name>
    <name evidence="13" type="ORF">SAMN05421848_3136</name>
</gene>
<dbReference type="InterPro" id="IPR022834">
    <property type="entry name" value="AONS_Proteobacteria"/>
</dbReference>
<feature type="binding site" evidence="9">
    <location>
        <position position="180"/>
    </location>
    <ligand>
        <name>pyridoxal 5'-phosphate</name>
        <dbReference type="ChEBI" id="CHEBI:597326"/>
    </ligand>
</feature>
<feature type="modified residue" description="N6-(pyridoxal phosphate)lysine" evidence="9 10">
    <location>
        <position position="240"/>
    </location>
</feature>
<evidence type="ECO:0000256" key="9">
    <source>
        <dbReference type="HAMAP-Rule" id="MF_01693"/>
    </source>
</evidence>
<dbReference type="Gene3D" id="3.40.640.10">
    <property type="entry name" value="Type I PLP-dependent aspartate aminotransferase-like (Major domain)"/>
    <property type="match status" value="1"/>
</dbReference>
<dbReference type="InterPro" id="IPR004839">
    <property type="entry name" value="Aminotransferase_I/II_large"/>
</dbReference>
<dbReference type="InterPro" id="IPR050087">
    <property type="entry name" value="AON_synthase_class-II"/>
</dbReference>
<evidence type="ECO:0000259" key="12">
    <source>
        <dbReference type="Pfam" id="PF00155"/>
    </source>
</evidence>
<evidence type="ECO:0000256" key="5">
    <source>
        <dbReference type="ARBA" id="ARBA00022679"/>
    </source>
</evidence>
<feature type="binding site" evidence="9">
    <location>
        <begin position="108"/>
        <end position="109"/>
    </location>
    <ligand>
        <name>pyridoxal 5'-phosphate</name>
        <dbReference type="ChEBI" id="CHEBI:597326"/>
    </ligand>
</feature>
<accession>A0A1I1MSN0</accession>
<feature type="binding site" evidence="9">
    <location>
        <position position="237"/>
    </location>
    <ligand>
        <name>pyridoxal 5'-phosphate</name>
        <dbReference type="ChEBI" id="CHEBI:597326"/>
    </ligand>
</feature>
<sequence>MNTFERALSHQLEQQRSTGHYRQRRSQSDAGVHTRIDGRAMLTFCSNDYLGLATHPRVVEAMCEGARRYGTGGGASHLVNGHQQIHDRLEARLAQWTGHERALLFSSGYKANLGVISALMPRSGHVIHDRLNHASLLDGTRLSGARLHRFDHASFSSAEQILARLAPASDRLLVSDGVFSMDGDCADVDALAALARRHEVPLMIDDAHGLGVLGTHGAGTLEAQNVAPAEVPILVGTLGKALGTQGAFVAGSHTLIETLIQFARPFIYTTSLSPALTAATLASLDIVQTEPERRAHLHHLIRRFRRELSTLALPGITLMPSETPIQPLLIGDEHKAMALSARLRDEGVLCTAIRPPTVPPGTSRLRVTLSAAHTETDLDQLLSALEHGCRALTP</sequence>
<evidence type="ECO:0000256" key="2">
    <source>
        <dbReference type="ARBA" id="ARBA00004746"/>
    </source>
</evidence>
<keyword evidence="7 9" id="KW-0663">Pyridoxal phosphate</keyword>
<keyword evidence="6 9" id="KW-0093">Biotin biosynthesis</keyword>
<dbReference type="PROSITE" id="PS00599">
    <property type="entry name" value="AA_TRANSFER_CLASS_2"/>
    <property type="match status" value="1"/>
</dbReference>
<dbReference type="NCBIfam" id="TIGR00858">
    <property type="entry name" value="bioF"/>
    <property type="match status" value="1"/>
</dbReference>
<proteinExistence type="inferred from homology"/>
<feature type="domain" description="Aminotransferase class I/classII large" evidence="12">
    <location>
        <begin position="41"/>
        <end position="385"/>
    </location>
</feature>
<evidence type="ECO:0000256" key="3">
    <source>
        <dbReference type="ARBA" id="ARBA00010008"/>
    </source>
</evidence>
<dbReference type="CDD" id="cd06454">
    <property type="entry name" value="KBL_like"/>
    <property type="match status" value="1"/>
</dbReference>
<keyword evidence="5 9" id="KW-0808">Transferase</keyword>
<dbReference type="InterPro" id="IPR015422">
    <property type="entry name" value="PyrdxlP-dep_Trfase_small"/>
</dbReference>
<dbReference type="PANTHER" id="PTHR13693:SF100">
    <property type="entry name" value="8-AMINO-7-OXONONANOATE SYNTHASE"/>
    <property type="match status" value="1"/>
</dbReference>
<feature type="binding site" evidence="9">
    <location>
        <position position="208"/>
    </location>
    <ligand>
        <name>pyridoxal 5'-phosphate</name>
        <dbReference type="ChEBI" id="CHEBI:597326"/>
    </ligand>
</feature>
<dbReference type="AlphaFoldDB" id="A0A1I1MSN0"/>
<dbReference type="STRING" id="402385.SAMN05421848_3136"/>
<feature type="binding site" evidence="9">
    <location>
        <position position="357"/>
    </location>
    <ligand>
        <name>substrate</name>
    </ligand>
</feature>
<evidence type="ECO:0000313" key="14">
    <source>
        <dbReference type="Proteomes" id="UP000199046"/>
    </source>
</evidence>
<comment type="catalytic activity">
    <reaction evidence="8 9">
        <text>6-carboxyhexanoyl-[ACP] + L-alanine + H(+) = (8S)-8-amino-7-oxononanoate + holo-[ACP] + CO2</text>
        <dbReference type="Rhea" id="RHEA:42288"/>
        <dbReference type="Rhea" id="RHEA-COMP:9685"/>
        <dbReference type="Rhea" id="RHEA-COMP:9955"/>
        <dbReference type="ChEBI" id="CHEBI:15378"/>
        <dbReference type="ChEBI" id="CHEBI:16526"/>
        <dbReference type="ChEBI" id="CHEBI:57972"/>
        <dbReference type="ChEBI" id="CHEBI:64479"/>
        <dbReference type="ChEBI" id="CHEBI:78846"/>
        <dbReference type="ChEBI" id="CHEBI:149468"/>
        <dbReference type="EC" id="2.3.1.47"/>
    </reaction>
</comment>
<dbReference type="GO" id="GO:0030170">
    <property type="term" value="F:pyridoxal phosphate binding"/>
    <property type="evidence" value="ECO:0007669"/>
    <property type="project" value="UniProtKB-UniRule"/>
</dbReference>
<comment type="similarity">
    <text evidence="3 9">Belongs to the class-II pyridoxal-phosphate-dependent aminotransferase family. BioF subfamily.</text>
</comment>
<dbReference type="HAMAP" id="MF_01693">
    <property type="entry name" value="BioF_aminotrans_2"/>
    <property type="match status" value="1"/>
</dbReference>
<dbReference type="InterPro" id="IPR015421">
    <property type="entry name" value="PyrdxlP-dep_Trfase_major"/>
</dbReference>
<dbReference type="UniPathway" id="UPA00078"/>
<feature type="binding site" evidence="9">
    <location>
        <position position="133"/>
    </location>
    <ligand>
        <name>substrate</name>
    </ligand>
</feature>
<dbReference type="Proteomes" id="UP000199046">
    <property type="component" value="Unassembled WGS sequence"/>
</dbReference>
<dbReference type="EC" id="2.3.1.47" evidence="9"/>
<evidence type="ECO:0000256" key="1">
    <source>
        <dbReference type="ARBA" id="ARBA00001933"/>
    </source>
</evidence>
<protein>
    <recommendedName>
        <fullName evidence="9">8-amino-7-oxononanoate synthase</fullName>
        <shortName evidence="9">AONS</shortName>
        <ecNumber evidence="9">2.3.1.47</ecNumber>
    </recommendedName>
    <alternativeName>
        <fullName evidence="9">7-keto-8-amino-pelargonic acid synthase</fullName>
        <shortName evidence="9">7-KAP synthase</shortName>
        <shortName evidence="9">KAPA synthase</shortName>
    </alternativeName>
    <alternativeName>
        <fullName evidence="9">8-amino-7-ketopelargonate synthase</fullName>
    </alternativeName>
</protein>
<keyword evidence="14" id="KW-1185">Reference proteome</keyword>
<comment type="subunit">
    <text evidence="4 9">Homodimer.</text>
</comment>
<dbReference type="PANTHER" id="PTHR13693">
    <property type="entry name" value="CLASS II AMINOTRANSFERASE/8-AMINO-7-OXONONANOATE SYNTHASE"/>
    <property type="match status" value="1"/>
</dbReference>
<comment type="function">
    <text evidence="9">Catalyzes the decarboxylative condensation of pimeloyl-[acyl-carrier protein] and L-alanine to produce 8-amino-7-oxononanoate (AON), [acyl-carrier protein], and carbon dioxide.</text>
</comment>
<dbReference type="Gene3D" id="3.90.1150.10">
    <property type="entry name" value="Aspartate Aminotransferase, domain 1"/>
    <property type="match status" value="1"/>
</dbReference>
<evidence type="ECO:0000256" key="7">
    <source>
        <dbReference type="ARBA" id="ARBA00022898"/>
    </source>
</evidence>
<dbReference type="OrthoDB" id="9807157at2"/>
<evidence type="ECO:0000256" key="8">
    <source>
        <dbReference type="ARBA" id="ARBA00047715"/>
    </source>
</evidence>
<dbReference type="InterPro" id="IPR015424">
    <property type="entry name" value="PyrdxlP-dep_Trfase"/>
</dbReference>
<dbReference type="InterPro" id="IPR001917">
    <property type="entry name" value="Aminotrans_II_pyridoxalP_BS"/>
</dbReference>
<organism evidence="13 14">
    <name type="scientific">Kushneria avicenniae</name>
    <dbReference type="NCBI Taxonomy" id="402385"/>
    <lineage>
        <taxon>Bacteria</taxon>
        <taxon>Pseudomonadati</taxon>
        <taxon>Pseudomonadota</taxon>
        <taxon>Gammaproteobacteria</taxon>
        <taxon>Oceanospirillales</taxon>
        <taxon>Halomonadaceae</taxon>
        <taxon>Kushneria</taxon>
    </lineage>
</organism>
<evidence type="ECO:0000256" key="6">
    <source>
        <dbReference type="ARBA" id="ARBA00022756"/>
    </source>
</evidence>
<name>A0A1I1MSN0_9GAMM</name>
<comment type="cofactor">
    <cofactor evidence="1 9 10">
        <name>pyridoxal 5'-phosphate</name>
        <dbReference type="ChEBI" id="CHEBI:597326"/>
    </cofactor>
</comment>
<dbReference type="SUPFAM" id="SSF53383">
    <property type="entry name" value="PLP-dependent transferases"/>
    <property type="match status" value="1"/>
</dbReference>
<feature type="region of interest" description="Disordered" evidence="11">
    <location>
        <begin position="1"/>
        <end position="31"/>
    </location>
</feature>
<dbReference type="RefSeq" id="WP_090136002.1">
    <property type="nucleotide sequence ID" value="NZ_FOLY01000008.1"/>
</dbReference>
<dbReference type="InterPro" id="IPR004723">
    <property type="entry name" value="AONS_Archaea/Proteobacteria"/>
</dbReference>
<evidence type="ECO:0000313" key="13">
    <source>
        <dbReference type="EMBL" id="SFC88454.1"/>
    </source>
</evidence>
<dbReference type="GO" id="GO:0009102">
    <property type="term" value="P:biotin biosynthetic process"/>
    <property type="evidence" value="ECO:0007669"/>
    <property type="project" value="UniProtKB-UniRule"/>
</dbReference>
<evidence type="ECO:0000256" key="11">
    <source>
        <dbReference type="SAM" id="MobiDB-lite"/>
    </source>
</evidence>